<dbReference type="Proteomes" id="UP000078551">
    <property type="component" value="Plasmid pRphaN771e"/>
</dbReference>
<geneLocation type="plasmid" evidence="2 3">
    <name>pRphaN771e</name>
</geneLocation>
<keyword evidence="1" id="KW-1133">Transmembrane helix</keyword>
<keyword evidence="3" id="KW-1185">Reference proteome</keyword>
<keyword evidence="2" id="KW-0614">Plasmid</keyword>
<accession>A0ABN4QX14</accession>
<name>A0ABN4QX14_9HYPH</name>
<protein>
    <submittedName>
        <fullName evidence="2">Uncharacterized protein</fullName>
    </submittedName>
</protein>
<organism evidence="2 3">
    <name type="scientific">Rhizobium phaseoli</name>
    <dbReference type="NCBI Taxonomy" id="396"/>
    <lineage>
        <taxon>Bacteria</taxon>
        <taxon>Pseudomonadati</taxon>
        <taxon>Pseudomonadota</taxon>
        <taxon>Alphaproteobacteria</taxon>
        <taxon>Hyphomicrobiales</taxon>
        <taxon>Rhizobiaceae</taxon>
        <taxon>Rhizobium/Agrobacterium group</taxon>
        <taxon>Rhizobium</taxon>
    </lineage>
</organism>
<feature type="transmembrane region" description="Helical" evidence="1">
    <location>
        <begin position="12"/>
        <end position="32"/>
    </location>
</feature>
<keyword evidence="1" id="KW-0812">Transmembrane</keyword>
<reference evidence="2 3" key="1">
    <citation type="submission" date="2015-11" db="EMBL/GenBank/DDBJ databases">
        <title>The limits of bacterial species coexistence and the symbiotic plasmid transference in sympatric Rhizobium populations.</title>
        <authorList>
            <person name="Perez-Carrascal O.M."/>
            <person name="VanInsberghe D."/>
            <person name="Juarez S."/>
            <person name="Polz M.F."/>
            <person name="Vinuesa P."/>
            <person name="Gonzalez V."/>
        </authorList>
    </citation>
    <scope>NUCLEOTIDE SEQUENCE [LARGE SCALE GENOMIC DNA]</scope>
    <source>
        <strain evidence="2 3">N771</strain>
        <plasmid evidence="2 3">pRphaN771e</plasmid>
    </source>
</reference>
<dbReference type="EMBL" id="CP013573">
    <property type="protein sequence ID" value="ANL89158.1"/>
    <property type="molecule type" value="Genomic_DNA"/>
</dbReference>
<evidence type="ECO:0000313" key="2">
    <source>
        <dbReference type="EMBL" id="ANL89158.1"/>
    </source>
</evidence>
<sequence length="55" mass="5725">MIYSDEKSGGRAFSLIAILLVIFGILAVLVATGGRHGSAAARVWVPQAEQQGLGQ</sequence>
<proteinExistence type="predicted"/>
<dbReference type="RefSeq" id="WP_189636752.1">
    <property type="nucleotide sequence ID" value="NZ_CP013573.1"/>
</dbReference>
<keyword evidence="1" id="KW-0472">Membrane</keyword>
<evidence type="ECO:0000313" key="3">
    <source>
        <dbReference type="Proteomes" id="UP000078551"/>
    </source>
</evidence>
<gene>
    <name evidence="2" type="ORF">AMC81_PE00915</name>
</gene>
<evidence type="ECO:0000256" key="1">
    <source>
        <dbReference type="SAM" id="Phobius"/>
    </source>
</evidence>